<dbReference type="AlphaFoldDB" id="A0A5B0RSQ3"/>
<reference evidence="2 3" key="1">
    <citation type="submission" date="2019-05" db="EMBL/GenBank/DDBJ databases">
        <title>Emergence of the Ug99 lineage of the wheat stem rust pathogen through somatic hybridization.</title>
        <authorList>
            <person name="Li F."/>
            <person name="Upadhyaya N.M."/>
            <person name="Sperschneider J."/>
            <person name="Matny O."/>
            <person name="Nguyen-Phuc H."/>
            <person name="Mago R."/>
            <person name="Raley C."/>
            <person name="Miller M.E."/>
            <person name="Silverstein K.A.T."/>
            <person name="Henningsen E."/>
            <person name="Hirsch C.D."/>
            <person name="Visser B."/>
            <person name="Pretorius Z.A."/>
            <person name="Steffenson B.J."/>
            <person name="Schwessinger B."/>
            <person name="Dodds P.N."/>
            <person name="Figueroa M."/>
        </authorList>
    </citation>
    <scope>NUCLEOTIDE SEQUENCE [LARGE SCALE GENOMIC DNA]</scope>
    <source>
        <strain evidence="2 3">Ug99</strain>
    </source>
</reference>
<protein>
    <submittedName>
        <fullName evidence="2">Uncharacterized protein</fullName>
    </submittedName>
</protein>
<evidence type="ECO:0000313" key="3">
    <source>
        <dbReference type="Proteomes" id="UP000325313"/>
    </source>
</evidence>
<keyword evidence="1" id="KW-0472">Membrane</keyword>
<organism evidence="2 3">
    <name type="scientific">Puccinia graminis f. sp. tritici</name>
    <dbReference type="NCBI Taxonomy" id="56615"/>
    <lineage>
        <taxon>Eukaryota</taxon>
        <taxon>Fungi</taxon>
        <taxon>Dikarya</taxon>
        <taxon>Basidiomycota</taxon>
        <taxon>Pucciniomycotina</taxon>
        <taxon>Pucciniomycetes</taxon>
        <taxon>Pucciniales</taxon>
        <taxon>Pucciniaceae</taxon>
        <taxon>Puccinia</taxon>
    </lineage>
</organism>
<name>A0A5B0RSQ3_PUCGR</name>
<dbReference type="EMBL" id="VDEP01000147">
    <property type="protein sequence ID" value="KAA1127893.1"/>
    <property type="molecule type" value="Genomic_DNA"/>
</dbReference>
<comment type="caution">
    <text evidence="2">The sequence shown here is derived from an EMBL/GenBank/DDBJ whole genome shotgun (WGS) entry which is preliminary data.</text>
</comment>
<dbReference type="Proteomes" id="UP000325313">
    <property type="component" value="Unassembled WGS sequence"/>
</dbReference>
<keyword evidence="1" id="KW-1133">Transmembrane helix</keyword>
<evidence type="ECO:0000313" key="2">
    <source>
        <dbReference type="EMBL" id="KAA1127893.1"/>
    </source>
</evidence>
<feature type="transmembrane region" description="Helical" evidence="1">
    <location>
        <begin position="40"/>
        <end position="60"/>
    </location>
</feature>
<evidence type="ECO:0000256" key="1">
    <source>
        <dbReference type="SAM" id="Phobius"/>
    </source>
</evidence>
<sequence>MSPALLSPQLASASVTIHPHALLAVVEALIGTFLHSLSSQTLGPSQLLVITALFLSLYILSKSSPFPLRTPP</sequence>
<accession>A0A5B0RSQ3</accession>
<proteinExistence type="predicted"/>
<keyword evidence="1" id="KW-0812">Transmembrane</keyword>
<gene>
    <name evidence="2" type="ORF">PGTUg99_006504</name>
</gene>